<evidence type="ECO:0000313" key="3">
    <source>
        <dbReference type="Proteomes" id="UP000030765"/>
    </source>
</evidence>
<keyword evidence="3" id="KW-1185">Reference proteome</keyword>
<dbReference type="VEuPathDB" id="VectorBase:ASIC021972"/>
<protein>
    <submittedName>
        <fullName evidence="1 2">Uncharacterized protein</fullName>
    </submittedName>
</protein>
<dbReference type="AlphaFoldDB" id="A0A084WTC1"/>
<dbReference type="EMBL" id="KE525420">
    <property type="protein sequence ID" value="KFB53465.1"/>
    <property type="molecule type" value="Genomic_DNA"/>
</dbReference>
<evidence type="ECO:0000313" key="2">
    <source>
        <dbReference type="EnsemblMetazoa" id="ASIC021972-PA"/>
    </source>
</evidence>
<evidence type="ECO:0000313" key="1">
    <source>
        <dbReference type="EMBL" id="KFB53465.1"/>
    </source>
</evidence>
<dbReference type="EnsemblMetazoa" id="ASIC021972-RA">
    <property type="protein sequence ID" value="ASIC021972-PA"/>
    <property type="gene ID" value="ASIC021972"/>
</dbReference>
<organism evidence="1">
    <name type="scientific">Anopheles sinensis</name>
    <name type="common">Mosquito</name>
    <dbReference type="NCBI Taxonomy" id="74873"/>
    <lineage>
        <taxon>Eukaryota</taxon>
        <taxon>Metazoa</taxon>
        <taxon>Ecdysozoa</taxon>
        <taxon>Arthropoda</taxon>
        <taxon>Hexapoda</taxon>
        <taxon>Insecta</taxon>
        <taxon>Pterygota</taxon>
        <taxon>Neoptera</taxon>
        <taxon>Endopterygota</taxon>
        <taxon>Diptera</taxon>
        <taxon>Nematocera</taxon>
        <taxon>Culicoidea</taxon>
        <taxon>Culicidae</taxon>
        <taxon>Anophelinae</taxon>
        <taxon>Anopheles</taxon>
    </lineage>
</organism>
<proteinExistence type="predicted"/>
<reference evidence="1 3" key="1">
    <citation type="journal article" date="2014" name="BMC Genomics">
        <title>Genome sequence of Anopheles sinensis provides insight into genetics basis of mosquito competence for malaria parasites.</title>
        <authorList>
            <person name="Zhou D."/>
            <person name="Zhang D."/>
            <person name="Ding G."/>
            <person name="Shi L."/>
            <person name="Hou Q."/>
            <person name="Ye Y."/>
            <person name="Xu Y."/>
            <person name="Zhou H."/>
            <person name="Xiong C."/>
            <person name="Li S."/>
            <person name="Yu J."/>
            <person name="Hong S."/>
            <person name="Yu X."/>
            <person name="Zou P."/>
            <person name="Chen C."/>
            <person name="Chang X."/>
            <person name="Wang W."/>
            <person name="Lv Y."/>
            <person name="Sun Y."/>
            <person name="Ma L."/>
            <person name="Shen B."/>
            <person name="Zhu C."/>
        </authorList>
    </citation>
    <scope>NUCLEOTIDE SEQUENCE [LARGE SCALE GENOMIC DNA]</scope>
</reference>
<accession>A0A084WTC1</accession>
<dbReference type="EMBL" id="ATLV01026883">
    <property type="status" value="NOT_ANNOTATED_CDS"/>
    <property type="molecule type" value="Genomic_DNA"/>
</dbReference>
<gene>
    <name evidence="1" type="ORF">ZHAS_00021972</name>
</gene>
<dbReference type="Proteomes" id="UP000030765">
    <property type="component" value="Unassembled WGS sequence"/>
</dbReference>
<name>A0A084WTC1_ANOSI</name>
<reference evidence="2" key="2">
    <citation type="submission" date="2020-05" db="UniProtKB">
        <authorList>
            <consortium name="EnsemblMetazoa"/>
        </authorList>
    </citation>
    <scope>IDENTIFICATION</scope>
</reference>
<sequence>MDVIGANHLVNAGMLGMPATLLPVRTLIMLGCHTVPPAPGATPIPTVICAGTIIGAVSGWEALGVRLDLHDPERADGGSI</sequence>